<dbReference type="PANTHER" id="PTHR11124">
    <property type="entry name" value="VACUOLAR SORTING PROTEIN VPS29"/>
    <property type="match status" value="1"/>
</dbReference>
<evidence type="ECO:0000259" key="1">
    <source>
        <dbReference type="Pfam" id="PF12850"/>
    </source>
</evidence>
<dbReference type="InterPro" id="IPR024654">
    <property type="entry name" value="Calcineurin-like_PHP_lpxH"/>
</dbReference>
<evidence type="ECO:0000313" key="2">
    <source>
        <dbReference type="EMBL" id="MPL69994.1"/>
    </source>
</evidence>
<dbReference type="SUPFAM" id="SSF56300">
    <property type="entry name" value="Metallo-dependent phosphatases"/>
    <property type="match status" value="1"/>
</dbReference>
<dbReference type="Pfam" id="PF12850">
    <property type="entry name" value="Metallophos_2"/>
    <property type="match status" value="1"/>
</dbReference>
<proteinExistence type="predicted"/>
<name>A0A644TSQ8_9ZZZZ</name>
<feature type="domain" description="Calcineurin-like phosphoesterase" evidence="1">
    <location>
        <begin position="3"/>
        <end position="149"/>
    </location>
</feature>
<sequence>MKKIGVLSDTHGHLPKEVYEFFKDVDLIIHAGDIGSVDVLNELQAFKKTVAVYGNIDDFDVVVLTEKVENIEIEGLKIMVTHIGGYPNRYERGIKELIEIERPNIFISGHSHILKVISDPKYSLLHINPGAAGRQGIHQISTIIRFTIDSVPKDLEVLEFNK</sequence>
<dbReference type="AlphaFoldDB" id="A0A644TSQ8"/>
<accession>A0A644TSQ8</accession>
<comment type="caution">
    <text evidence="2">The sequence shown here is derived from an EMBL/GenBank/DDBJ whole genome shotgun (WGS) entry which is preliminary data.</text>
</comment>
<dbReference type="NCBIfam" id="TIGR00040">
    <property type="entry name" value="yfcE"/>
    <property type="match status" value="1"/>
</dbReference>
<reference evidence="2" key="1">
    <citation type="submission" date="2019-08" db="EMBL/GenBank/DDBJ databases">
        <authorList>
            <person name="Kucharzyk K."/>
            <person name="Murdoch R.W."/>
            <person name="Higgins S."/>
            <person name="Loffler F."/>
        </authorList>
    </citation>
    <scope>NUCLEOTIDE SEQUENCE</scope>
</reference>
<dbReference type="Gene3D" id="3.60.21.10">
    <property type="match status" value="1"/>
</dbReference>
<dbReference type="InterPro" id="IPR000979">
    <property type="entry name" value="Phosphodiesterase_MJ0936/Vps29"/>
</dbReference>
<organism evidence="2">
    <name type="scientific">bioreactor metagenome</name>
    <dbReference type="NCBI Taxonomy" id="1076179"/>
    <lineage>
        <taxon>unclassified sequences</taxon>
        <taxon>metagenomes</taxon>
        <taxon>ecological metagenomes</taxon>
    </lineage>
</organism>
<dbReference type="EMBL" id="VSSQ01000050">
    <property type="protein sequence ID" value="MPL69994.1"/>
    <property type="molecule type" value="Genomic_DNA"/>
</dbReference>
<dbReference type="InterPro" id="IPR029052">
    <property type="entry name" value="Metallo-depent_PP-like"/>
</dbReference>
<protein>
    <recommendedName>
        <fullName evidence="1">Calcineurin-like phosphoesterase domain-containing protein</fullName>
    </recommendedName>
</protein>
<gene>
    <name evidence="2" type="ORF">SDC9_15745</name>
</gene>